<keyword evidence="7 8" id="KW-0472">Membrane</keyword>
<keyword evidence="4" id="KW-0762">Sugar transport</keyword>
<feature type="domain" description="Major facilitator superfamily (MFS) profile" evidence="9">
    <location>
        <begin position="23"/>
        <end position="449"/>
    </location>
</feature>
<evidence type="ECO:0000256" key="5">
    <source>
        <dbReference type="ARBA" id="ARBA00022692"/>
    </source>
</evidence>
<evidence type="ECO:0000256" key="6">
    <source>
        <dbReference type="ARBA" id="ARBA00022989"/>
    </source>
</evidence>
<dbReference type="GO" id="GO:0005886">
    <property type="term" value="C:plasma membrane"/>
    <property type="evidence" value="ECO:0007669"/>
    <property type="project" value="UniProtKB-SubCell"/>
</dbReference>
<evidence type="ECO:0000256" key="7">
    <source>
        <dbReference type="ARBA" id="ARBA00023136"/>
    </source>
</evidence>
<comment type="subcellular location">
    <subcellularLocation>
        <location evidence="1">Cell membrane</location>
        <topology evidence="1">Multi-pass membrane protein</topology>
    </subcellularLocation>
</comment>
<proteinExistence type="predicted"/>
<reference evidence="10" key="1">
    <citation type="submission" date="2024-04" db="EMBL/GenBank/DDBJ databases">
        <authorList>
            <consortium name="Molecular Ecology Group"/>
        </authorList>
    </citation>
    <scope>NUCLEOTIDE SEQUENCE</scope>
</reference>
<feature type="transmembrane region" description="Helical" evidence="8">
    <location>
        <begin position="178"/>
        <end position="197"/>
    </location>
</feature>
<protein>
    <recommendedName>
        <fullName evidence="9">Major facilitator superfamily (MFS) profile domain-containing protein</fullName>
    </recommendedName>
</protein>
<organism evidence="10 11">
    <name type="scientific">Lasius platythorax</name>
    <dbReference type="NCBI Taxonomy" id="488582"/>
    <lineage>
        <taxon>Eukaryota</taxon>
        <taxon>Metazoa</taxon>
        <taxon>Ecdysozoa</taxon>
        <taxon>Arthropoda</taxon>
        <taxon>Hexapoda</taxon>
        <taxon>Insecta</taxon>
        <taxon>Pterygota</taxon>
        <taxon>Neoptera</taxon>
        <taxon>Endopterygota</taxon>
        <taxon>Hymenoptera</taxon>
        <taxon>Apocrita</taxon>
        <taxon>Aculeata</taxon>
        <taxon>Formicoidea</taxon>
        <taxon>Formicidae</taxon>
        <taxon>Formicinae</taxon>
        <taxon>Lasius</taxon>
        <taxon>Lasius</taxon>
    </lineage>
</organism>
<evidence type="ECO:0000259" key="9">
    <source>
        <dbReference type="PROSITE" id="PS50850"/>
    </source>
</evidence>
<dbReference type="FunFam" id="1.20.1250.20:FF:000218">
    <property type="entry name" value="facilitated trehalose transporter Tret1"/>
    <property type="match status" value="1"/>
</dbReference>
<feature type="transmembrane region" description="Helical" evidence="8">
    <location>
        <begin position="257"/>
        <end position="277"/>
    </location>
</feature>
<dbReference type="InterPro" id="IPR020846">
    <property type="entry name" value="MFS_dom"/>
</dbReference>
<sequence>MFCAKNPEMIDGRKITIWPQWLAALAISLEAIVSGLATGWASPYLAQLTSAEADIPLKLTDTEASWVASLLNLGRLIGALLGALCQEYVGRKRVLLLSGLPLASSWVFNICATSVTWLYLSRFCSGIGSGMLWPAMSLYLGEVADPAIRGSLISMNVNAASVGGFLGNAMGPYLSMEMFGYVSLVPNILFVVLFSLIPESPYHYALHGDIDEAEASLKWFRREADVKAELRQLQDFVDGANTDILTKLKDFLLPGNLKNALIMFGLNVFVYASAYNTMSSYAEIVVFNSGVSVTPSIVVMALGFSTIVAGSTAVLLVDTLGRKNLLIVSSVGAAVSLAALGLHFHLLSLNFDPERLTWLPITSLLTFNIFVSYGLIPVPGTLLSEMFPANLKNLASLCIASGNAMLSFVFAKSFQPFIAAAGETIVFGSYGLVVLTAVPYVWYLIPETKGKSLLEIQRSVKQ</sequence>
<keyword evidence="2" id="KW-0813">Transport</keyword>
<dbReference type="PANTHER" id="PTHR48021:SF1">
    <property type="entry name" value="GH07001P-RELATED"/>
    <property type="match status" value="1"/>
</dbReference>
<evidence type="ECO:0000256" key="8">
    <source>
        <dbReference type="SAM" id="Phobius"/>
    </source>
</evidence>
<feature type="transmembrane region" description="Helical" evidence="8">
    <location>
        <begin position="297"/>
        <end position="317"/>
    </location>
</feature>
<dbReference type="EMBL" id="OZ034837">
    <property type="protein sequence ID" value="CAL1678674.1"/>
    <property type="molecule type" value="Genomic_DNA"/>
</dbReference>
<keyword evidence="11" id="KW-1185">Reference proteome</keyword>
<dbReference type="Gene3D" id="1.20.1250.20">
    <property type="entry name" value="MFS general substrate transporter like domains"/>
    <property type="match status" value="1"/>
</dbReference>
<feature type="transmembrane region" description="Helical" evidence="8">
    <location>
        <begin position="21"/>
        <end position="46"/>
    </location>
</feature>
<keyword evidence="3" id="KW-1003">Cell membrane</keyword>
<dbReference type="AlphaFoldDB" id="A0AAV2NGW1"/>
<accession>A0AAV2NGW1</accession>
<dbReference type="InterPro" id="IPR050549">
    <property type="entry name" value="MFS_Trehalose_Transporter"/>
</dbReference>
<evidence type="ECO:0000313" key="11">
    <source>
        <dbReference type="Proteomes" id="UP001497644"/>
    </source>
</evidence>
<feature type="transmembrane region" description="Helical" evidence="8">
    <location>
        <begin position="417"/>
        <end position="445"/>
    </location>
</feature>
<evidence type="ECO:0000256" key="1">
    <source>
        <dbReference type="ARBA" id="ARBA00004651"/>
    </source>
</evidence>
<feature type="transmembrane region" description="Helical" evidence="8">
    <location>
        <begin position="358"/>
        <end position="382"/>
    </location>
</feature>
<feature type="transmembrane region" description="Helical" evidence="8">
    <location>
        <begin position="324"/>
        <end position="346"/>
    </location>
</feature>
<feature type="transmembrane region" description="Helical" evidence="8">
    <location>
        <begin position="94"/>
        <end position="120"/>
    </location>
</feature>
<evidence type="ECO:0000256" key="4">
    <source>
        <dbReference type="ARBA" id="ARBA00022597"/>
    </source>
</evidence>
<dbReference type="Proteomes" id="UP001497644">
    <property type="component" value="Chromosome 14"/>
</dbReference>
<feature type="transmembrane region" description="Helical" evidence="8">
    <location>
        <begin position="66"/>
        <end position="85"/>
    </location>
</feature>
<dbReference type="SUPFAM" id="SSF103473">
    <property type="entry name" value="MFS general substrate transporter"/>
    <property type="match status" value="1"/>
</dbReference>
<gene>
    <name evidence="10" type="ORF">LPLAT_LOCUS4473</name>
</gene>
<dbReference type="GO" id="GO:0022857">
    <property type="term" value="F:transmembrane transporter activity"/>
    <property type="evidence" value="ECO:0007669"/>
    <property type="project" value="InterPro"/>
</dbReference>
<dbReference type="InterPro" id="IPR036259">
    <property type="entry name" value="MFS_trans_sf"/>
</dbReference>
<keyword evidence="6 8" id="KW-1133">Transmembrane helix</keyword>
<feature type="transmembrane region" description="Helical" evidence="8">
    <location>
        <begin position="394"/>
        <end position="411"/>
    </location>
</feature>
<dbReference type="PROSITE" id="PS50850">
    <property type="entry name" value="MFS"/>
    <property type="match status" value="1"/>
</dbReference>
<keyword evidence="5 8" id="KW-0812">Transmembrane</keyword>
<evidence type="ECO:0000313" key="10">
    <source>
        <dbReference type="EMBL" id="CAL1678674.1"/>
    </source>
</evidence>
<dbReference type="Pfam" id="PF00083">
    <property type="entry name" value="Sugar_tr"/>
    <property type="match status" value="1"/>
</dbReference>
<evidence type="ECO:0000256" key="2">
    <source>
        <dbReference type="ARBA" id="ARBA00022448"/>
    </source>
</evidence>
<dbReference type="PANTHER" id="PTHR48021">
    <property type="match status" value="1"/>
</dbReference>
<evidence type="ECO:0000256" key="3">
    <source>
        <dbReference type="ARBA" id="ARBA00022475"/>
    </source>
</evidence>
<dbReference type="InterPro" id="IPR005828">
    <property type="entry name" value="MFS_sugar_transport-like"/>
</dbReference>
<name>A0AAV2NGW1_9HYME</name>